<dbReference type="InterPro" id="IPR013783">
    <property type="entry name" value="Ig-like_fold"/>
</dbReference>
<evidence type="ECO:0000313" key="6">
    <source>
        <dbReference type="Proteomes" id="UP001500957"/>
    </source>
</evidence>
<feature type="compositionally biased region" description="Low complexity" evidence="3">
    <location>
        <begin position="449"/>
        <end position="469"/>
    </location>
</feature>
<feature type="domain" description="Fibronectin type-III" evidence="4">
    <location>
        <begin position="49"/>
        <end position="141"/>
    </location>
</feature>
<dbReference type="InterPro" id="IPR036116">
    <property type="entry name" value="FN3_sf"/>
</dbReference>
<evidence type="ECO:0000256" key="2">
    <source>
        <dbReference type="ARBA" id="ARBA00023326"/>
    </source>
</evidence>
<dbReference type="CDD" id="cd00063">
    <property type="entry name" value="FN3"/>
    <property type="match status" value="1"/>
</dbReference>
<dbReference type="Gene3D" id="2.60.40.10">
    <property type="entry name" value="Immunoglobulins"/>
    <property type="match status" value="3"/>
</dbReference>
<reference evidence="5 6" key="1">
    <citation type="journal article" date="2019" name="Int. J. Syst. Evol. Microbiol.">
        <title>The Global Catalogue of Microorganisms (GCM) 10K type strain sequencing project: providing services to taxonomists for standard genome sequencing and annotation.</title>
        <authorList>
            <consortium name="The Broad Institute Genomics Platform"/>
            <consortium name="The Broad Institute Genome Sequencing Center for Infectious Disease"/>
            <person name="Wu L."/>
            <person name="Ma J."/>
        </authorList>
    </citation>
    <scope>NUCLEOTIDE SEQUENCE [LARGE SCALE GENOMIC DNA]</scope>
    <source>
        <strain evidence="5 6">JCM 10671</strain>
    </source>
</reference>
<dbReference type="Proteomes" id="UP001500957">
    <property type="component" value="Unassembled WGS sequence"/>
</dbReference>
<evidence type="ECO:0000259" key="4">
    <source>
        <dbReference type="PROSITE" id="PS50853"/>
    </source>
</evidence>
<comment type="caution">
    <text evidence="5">The sequence shown here is derived from an EMBL/GenBank/DDBJ whole genome shotgun (WGS) entry which is preliminary data.</text>
</comment>
<dbReference type="Pfam" id="PF00041">
    <property type="entry name" value="fn3"/>
    <property type="match status" value="1"/>
</dbReference>
<keyword evidence="2" id="KW-0624">Polysaccharide degradation</keyword>
<name>A0ABN1H9F2_9ACTN</name>
<feature type="region of interest" description="Disordered" evidence="3">
    <location>
        <begin position="444"/>
        <end position="469"/>
    </location>
</feature>
<keyword evidence="1" id="KW-0378">Hydrolase</keyword>
<feature type="domain" description="Fibronectin type-III" evidence="4">
    <location>
        <begin position="152"/>
        <end position="245"/>
    </location>
</feature>
<keyword evidence="1" id="KW-0326">Glycosidase</keyword>
<organism evidence="5 6">
    <name type="scientific">Sporichthya brevicatena</name>
    <dbReference type="NCBI Taxonomy" id="171442"/>
    <lineage>
        <taxon>Bacteria</taxon>
        <taxon>Bacillati</taxon>
        <taxon>Actinomycetota</taxon>
        <taxon>Actinomycetes</taxon>
        <taxon>Sporichthyales</taxon>
        <taxon>Sporichthyaceae</taxon>
        <taxon>Sporichthya</taxon>
    </lineage>
</organism>
<accession>A0ABN1H9F2</accession>
<dbReference type="SUPFAM" id="SSF49265">
    <property type="entry name" value="Fibronectin type III"/>
    <property type="match status" value="2"/>
</dbReference>
<evidence type="ECO:0000256" key="1">
    <source>
        <dbReference type="ARBA" id="ARBA00023295"/>
    </source>
</evidence>
<sequence>MEQDGDVGMEFGRVRRALVWTGAAALVAGTTGVLGATGAGATATASKPAVAEAAAKDVTATTAKLTAKVNPNGAKTSISVACTGGSYAWSANGLAAGGTPSTVTASLTSLTPETGYSCTLTATNSAGSTESSAIGFTTPESSEPGPEVTAPTVGDTTATDVTDTTATLSAPVNPGGGATTLGVTCTGGTYKWTATGPASGDTPALASADLTELEPGTEYTCSLKATNSAGTTQSSAPAVFTTTGAGEPTPTPTVTPTPTPDPTPAPDAGAPTVGPTAAAGVTSDSATLTGSVTPNGIATAATATCTGGAWTAGGAFAGSGTAPVTVSVPLTGLSAGTKYVCAIQATNTAGTTTSAGPVSFVTNGAPKPPTTSTAISIKAKTFNAKKGKSKTYAVATFTDKADLPASSYKVTINWGDGTSSTGKVVRTGKGTYKVTGKHKYTKAGKKTTKVTVSKSGSAKVTSKGRANTA</sequence>
<feature type="region of interest" description="Disordered" evidence="3">
    <location>
        <begin position="241"/>
        <end position="281"/>
    </location>
</feature>
<evidence type="ECO:0000256" key="3">
    <source>
        <dbReference type="SAM" id="MobiDB-lite"/>
    </source>
</evidence>
<protein>
    <recommendedName>
        <fullName evidence="4">Fibronectin type-III domain-containing protein</fullName>
    </recommendedName>
</protein>
<gene>
    <name evidence="5" type="ORF">GCM10009547_40680</name>
</gene>
<feature type="compositionally biased region" description="Pro residues" evidence="3">
    <location>
        <begin position="249"/>
        <end position="265"/>
    </location>
</feature>
<dbReference type="InterPro" id="IPR003961">
    <property type="entry name" value="FN3_dom"/>
</dbReference>
<dbReference type="SMART" id="SM00060">
    <property type="entry name" value="FN3"/>
    <property type="match status" value="3"/>
</dbReference>
<keyword evidence="2" id="KW-0119">Carbohydrate metabolism</keyword>
<proteinExistence type="predicted"/>
<feature type="region of interest" description="Disordered" evidence="3">
    <location>
        <begin position="129"/>
        <end position="152"/>
    </location>
</feature>
<dbReference type="PROSITE" id="PS50853">
    <property type="entry name" value="FN3"/>
    <property type="match status" value="2"/>
</dbReference>
<dbReference type="EMBL" id="BAAAHE010000044">
    <property type="protein sequence ID" value="GAA0632712.1"/>
    <property type="molecule type" value="Genomic_DNA"/>
</dbReference>
<keyword evidence="6" id="KW-1185">Reference proteome</keyword>
<feature type="compositionally biased region" description="Polar residues" evidence="3">
    <location>
        <begin position="129"/>
        <end position="141"/>
    </location>
</feature>
<evidence type="ECO:0000313" key="5">
    <source>
        <dbReference type="EMBL" id="GAA0632712.1"/>
    </source>
</evidence>
<feature type="compositionally biased region" description="Low complexity" evidence="3">
    <location>
        <begin position="266"/>
        <end position="281"/>
    </location>
</feature>